<keyword evidence="6" id="KW-0067">ATP-binding</keyword>
<evidence type="ECO:0000256" key="4">
    <source>
        <dbReference type="ARBA" id="ARBA00022741"/>
    </source>
</evidence>
<evidence type="ECO:0000256" key="8">
    <source>
        <dbReference type="ARBA" id="ARBA00023264"/>
    </source>
</evidence>
<evidence type="ECO:0000313" key="10">
    <source>
        <dbReference type="EMBL" id="PFG16527.1"/>
    </source>
</evidence>
<dbReference type="SMART" id="SM00046">
    <property type="entry name" value="DAGKc"/>
    <property type="match status" value="1"/>
</dbReference>
<keyword evidence="7" id="KW-0444">Lipid biosynthesis</keyword>
<dbReference type="GO" id="GO:0005886">
    <property type="term" value="C:plasma membrane"/>
    <property type="evidence" value="ECO:0007669"/>
    <property type="project" value="TreeGrafter"/>
</dbReference>
<dbReference type="PANTHER" id="PTHR12358:SF106">
    <property type="entry name" value="LIPID KINASE YEGS"/>
    <property type="match status" value="1"/>
</dbReference>
<comment type="cofactor">
    <cofactor evidence="1">
        <name>Mg(2+)</name>
        <dbReference type="ChEBI" id="CHEBI:18420"/>
    </cofactor>
</comment>
<keyword evidence="8" id="KW-1208">Phospholipid metabolism</keyword>
<keyword evidence="3" id="KW-0808">Transferase</keyword>
<sequence>MSLHYNGATFTLVVNPAAGRGRARRLLPKITSALVAGLPEVNLRVVQTSTWAEARLRCIAAVEQARPPQPGRPRDSLLVMGGDGMMHLGLNAAAGTQVPIGLLPAGSGNDFCRGVGVPTSPAGAVRAIIDGKLRRIDLMSATGNLVDGAEQRWVGSIVSTGFDGRVNYRTNRASFTLGGLVYGWAALAELHRFEPLSYRLVIDGVPREQTAMLIAVGNAGWFGGGMQGCPKADVTDGLLDLTVVNPVSRTTLLRLLPSMYTGKFIKDPAVELLRAREVVVDGDGLYAMADGEELGDVPVTLRAVSDMLSVYSPVGQ</sequence>
<dbReference type="Gene3D" id="3.40.50.10330">
    <property type="entry name" value="Probable inorganic polyphosphate/atp-NAD kinase, domain 1"/>
    <property type="match status" value="1"/>
</dbReference>
<dbReference type="GO" id="GO:0008654">
    <property type="term" value="P:phospholipid biosynthetic process"/>
    <property type="evidence" value="ECO:0007669"/>
    <property type="project" value="UniProtKB-KW"/>
</dbReference>
<accession>A0A2A9CPZ7</accession>
<evidence type="ECO:0000313" key="11">
    <source>
        <dbReference type="Proteomes" id="UP000226079"/>
    </source>
</evidence>
<protein>
    <submittedName>
        <fullName evidence="10">Diacylglycerol kinase</fullName>
    </submittedName>
</protein>
<name>A0A2A9CPZ7_9ACTN</name>
<proteinExistence type="inferred from homology"/>
<evidence type="ECO:0000256" key="1">
    <source>
        <dbReference type="ARBA" id="ARBA00001946"/>
    </source>
</evidence>
<reference evidence="10 11" key="1">
    <citation type="submission" date="2017-10" db="EMBL/GenBank/DDBJ databases">
        <title>Sequencing the genomes of 1000 actinobacteria strains.</title>
        <authorList>
            <person name="Klenk H.-P."/>
        </authorList>
    </citation>
    <scope>NUCLEOTIDE SEQUENCE [LARGE SCALE GENOMIC DNA]</scope>
    <source>
        <strain evidence="10 11">DSM 15597</strain>
    </source>
</reference>
<evidence type="ECO:0000256" key="2">
    <source>
        <dbReference type="ARBA" id="ARBA00005983"/>
    </source>
</evidence>
<comment type="similarity">
    <text evidence="2">Belongs to the diacylglycerol/lipid kinase family.</text>
</comment>
<gene>
    <name evidence="10" type="ORF">ATK74_1072</name>
</gene>
<evidence type="ECO:0000256" key="6">
    <source>
        <dbReference type="ARBA" id="ARBA00022840"/>
    </source>
</evidence>
<dbReference type="InterPro" id="IPR045540">
    <property type="entry name" value="YegS/DAGK_C"/>
</dbReference>
<dbReference type="GO" id="GO:0005524">
    <property type="term" value="F:ATP binding"/>
    <property type="evidence" value="ECO:0007669"/>
    <property type="project" value="UniProtKB-KW"/>
</dbReference>
<keyword evidence="7" id="KW-0443">Lipid metabolism</keyword>
<keyword evidence="4" id="KW-0547">Nucleotide-binding</keyword>
<comment type="caution">
    <text evidence="10">The sequence shown here is derived from an EMBL/GenBank/DDBJ whole genome shotgun (WGS) entry which is preliminary data.</text>
</comment>
<dbReference type="OrthoDB" id="142078at2"/>
<dbReference type="InterPro" id="IPR050187">
    <property type="entry name" value="Lipid_Phosphate_FormReg"/>
</dbReference>
<dbReference type="PANTHER" id="PTHR12358">
    <property type="entry name" value="SPHINGOSINE KINASE"/>
    <property type="match status" value="1"/>
</dbReference>
<dbReference type="Pfam" id="PF19279">
    <property type="entry name" value="YegS_C"/>
    <property type="match status" value="1"/>
</dbReference>
<dbReference type="PROSITE" id="PS50146">
    <property type="entry name" value="DAGK"/>
    <property type="match status" value="1"/>
</dbReference>
<dbReference type="Gene3D" id="2.60.200.40">
    <property type="match status" value="1"/>
</dbReference>
<feature type="domain" description="DAGKc" evidence="9">
    <location>
        <begin position="5"/>
        <end position="145"/>
    </location>
</feature>
<dbReference type="Pfam" id="PF00781">
    <property type="entry name" value="DAGK_cat"/>
    <property type="match status" value="1"/>
</dbReference>
<keyword evidence="11" id="KW-1185">Reference proteome</keyword>
<dbReference type="InterPro" id="IPR017438">
    <property type="entry name" value="ATP-NAD_kinase_N"/>
</dbReference>
<evidence type="ECO:0000259" key="9">
    <source>
        <dbReference type="PROSITE" id="PS50146"/>
    </source>
</evidence>
<dbReference type="SUPFAM" id="SSF111331">
    <property type="entry name" value="NAD kinase/diacylglycerol kinase-like"/>
    <property type="match status" value="1"/>
</dbReference>
<dbReference type="InterPro" id="IPR016064">
    <property type="entry name" value="NAD/diacylglycerol_kinase_sf"/>
</dbReference>
<keyword evidence="7" id="KW-0594">Phospholipid biosynthesis</keyword>
<evidence type="ECO:0000256" key="5">
    <source>
        <dbReference type="ARBA" id="ARBA00022777"/>
    </source>
</evidence>
<dbReference type="Proteomes" id="UP000226079">
    <property type="component" value="Unassembled WGS sequence"/>
</dbReference>
<dbReference type="EMBL" id="PDJC01000001">
    <property type="protein sequence ID" value="PFG16527.1"/>
    <property type="molecule type" value="Genomic_DNA"/>
</dbReference>
<dbReference type="InterPro" id="IPR001206">
    <property type="entry name" value="Diacylglycerol_kinase_cat_dom"/>
</dbReference>
<evidence type="ECO:0000256" key="7">
    <source>
        <dbReference type="ARBA" id="ARBA00023209"/>
    </source>
</evidence>
<dbReference type="AlphaFoldDB" id="A0A2A9CPZ7"/>
<organism evidence="10 11">
    <name type="scientific">Propionicimonas paludicola</name>
    <dbReference type="NCBI Taxonomy" id="185243"/>
    <lineage>
        <taxon>Bacteria</taxon>
        <taxon>Bacillati</taxon>
        <taxon>Actinomycetota</taxon>
        <taxon>Actinomycetes</taxon>
        <taxon>Propionibacteriales</taxon>
        <taxon>Nocardioidaceae</taxon>
        <taxon>Propionicimonas</taxon>
    </lineage>
</organism>
<keyword evidence="5 10" id="KW-0418">Kinase</keyword>
<evidence type="ECO:0000256" key="3">
    <source>
        <dbReference type="ARBA" id="ARBA00022679"/>
    </source>
</evidence>
<dbReference type="RefSeq" id="WP_098460054.1">
    <property type="nucleotide sequence ID" value="NZ_PDJC01000001.1"/>
</dbReference>
<dbReference type="GO" id="GO:0016301">
    <property type="term" value="F:kinase activity"/>
    <property type="evidence" value="ECO:0007669"/>
    <property type="project" value="UniProtKB-KW"/>
</dbReference>